<dbReference type="RefSeq" id="WP_406582802.1">
    <property type="nucleotide sequence ID" value="NZ_JBJHQH010000022.1"/>
</dbReference>
<evidence type="ECO:0000313" key="4">
    <source>
        <dbReference type="EMBL" id="MFK9094328.1"/>
    </source>
</evidence>
<organism evidence="4 5">
    <name type="scientific">Bacillus salipaludis</name>
    <dbReference type="NCBI Taxonomy" id="2547811"/>
    <lineage>
        <taxon>Bacteria</taxon>
        <taxon>Bacillati</taxon>
        <taxon>Bacillota</taxon>
        <taxon>Bacilli</taxon>
        <taxon>Bacillales</taxon>
        <taxon>Bacillaceae</taxon>
        <taxon>Bacillus</taxon>
    </lineage>
</organism>
<protein>
    <recommendedName>
        <fullName evidence="1">Phosphohexomutase</fullName>
    </recommendedName>
    <alternativeName>
        <fullName evidence="2">Phosphomannose isomerase</fullName>
    </alternativeName>
</protein>
<evidence type="ECO:0000259" key="3">
    <source>
        <dbReference type="Pfam" id="PF21621"/>
    </source>
</evidence>
<comment type="caution">
    <text evidence="4">The sequence shown here is derived from an EMBL/GenBank/DDBJ whole genome shotgun (WGS) entry which is preliminary data.</text>
</comment>
<dbReference type="Pfam" id="PF21621">
    <property type="entry name" value="MPI_cupin_dom"/>
    <property type="match status" value="1"/>
</dbReference>
<reference evidence="4 5" key="1">
    <citation type="submission" date="2024-11" db="EMBL/GenBank/DDBJ databases">
        <authorList>
            <person name="Lucas J.A."/>
        </authorList>
    </citation>
    <scope>NUCLEOTIDE SEQUENCE [LARGE SCALE GENOMIC DNA]</scope>
    <source>
        <strain evidence="4 5">Z 5.4</strain>
    </source>
</reference>
<evidence type="ECO:0000256" key="2">
    <source>
        <dbReference type="ARBA" id="ARBA00030762"/>
    </source>
</evidence>
<proteinExistence type="predicted"/>
<dbReference type="SUPFAM" id="SSF51182">
    <property type="entry name" value="RmlC-like cupins"/>
    <property type="match status" value="1"/>
</dbReference>
<accession>A0ABW8RLW7</accession>
<evidence type="ECO:0000256" key="1">
    <source>
        <dbReference type="ARBA" id="ARBA00029741"/>
    </source>
</evidence>
<dbReference type="Gene3D" id="2.60.120.10">
    <property type="entry name" value="Jelly Rolls"/>
    <property type="match status" value="1"/>
</dbReference>
<dbReference type="InterPro" id="IPR011051">
    <property type="entry name" value="RmlC_Cupin_sf"/>
</dbReference>
<name>A0ABW8RLW7_9BACI</name>
<dbReference type="InterPro" id="IPR049071">
    <property type="entry name" value="MPI_cupin_dom"/>
</dbReference>
<dbReference type="EMBL" id="JBJHQH010000022">
    <property type="protein sequence ID" value="MFK9094328.1"/>
    <property type="molecule type" value="Genomic_DNA"/>
</dbReference>
<evidence type="ECO:0000313" key="5">
    <source>
        <dbReference type="Proteomes" id="UP001623041"/>
    </source>
</evidence>
<feature type="domain" description="Mannose-6-phosphate isomerase cupin" evidence="3">
    <location>
        <begin position="39"/>
        <end position="116"/>
    </location>
</feature>
<keyword evidence="5" id="KW-1185">Reference proteome</keyword>
<gene>
    <name evidence="4" type="ORF">ACJEBI_23010</name>
</gene>
<dbReference type="InterPro" id="IPR014710">
    <property type="entry name" value="RmlC-like_jellyroll"/>
</dbReference>
<dbReference type="Proteomes" id="UP001623041">
    <property type="component" value="Unassembled WGS sequence"/>
</dbReference>
<sequence>MAGISNLRDLHLEKAIDVTTVPHQDAVSSPRVDERDNVTITTFVESDFFSVFKWNLHGKSTFPSHEQYLLFSVIKGDGALIGNGERYELQKGTHFIIPVGFGELELDGHCELIVSHT</sequence>